<dbReference type="SUPFAM" id="SSF47413">
    <property type="entry name" value="lambda repressor-like DNA-binding domains"/>
    <property type="match status" value="1"/>
</dbReference>
<organism evidence="2 3">
    <name type="scientific">Pseudomonas shirazensis</name>
    <dbReference type="NCBI Taxonomy" id="2745494"/>
    <lineage>
        <taxon>Bacteria</taxon>
        <taxon>Pseudomonadati</taxon>
        <taxon>Pseudomonadota</taxon>
        <taxon>Gammaproteobacteria</taxon>
        <taxon>Pseudomonadales</taxon>
        <taxon>Pseudomonadaceae</taxon>
        <taxon>Pseudomonas</taxon>
    </lineage>
</organism>
<dbReference type="SMART" id="SM00530">
    <property type="entry name" value="HTH_XRE"/>
    <property type="match status" value="1"/>
</dbReference>
<dbReference type="PANTHER" id="PTHR33516:SF2">
    <property type="entry name" value="LEXA REPRESSOR-RELATED"/>
    <property type="match status" value="1"/>
</dbReference>
<dbReference type="Pfam" id="PF00717">
    <property type="entry name" value="Peptidase_S24"/>
    <property type="match status" value="1"/>
</dbReference>
<dbReference type="Gene3D" id="2.10.109.10">
    <property type="entry name" value="Umud Fragment, subunit A"/>
    <property type="match status" value="1"/>
</dbReference>
<dbReference type="CDD" id="cd00093">
    <property type="entry name" value="HTH_XRE"/>
    <property type="match status" value="1"/>
</dbReference>
<name>A0ABU8ZW10_9PSED</name>
<dbReference type="PANTHER" id="PTHR33516">
    <property type="entry name" value="LEXA REPRESSOR"/>
    <property type="match status" value="1"/>
</dbReference>
<dbReference type="InterPro" id="IPR015927">
    <property type="entry name" value="Peptidase_S24_S26A/B/C"/>
</dbReference>
<dbReference type="Proteomes" id="UP001386972">
    <property type="component" value="Unassembled WGS sequence"/>
</dbReference>
<dbReference type="InterPro" id="IPR039418">
    <property type="entry name" value="LexA-like"/>
</dbReference>
<dbReference type="SUPFAM" id="SSF51306">
    <property type="entry name" value="LexA/Signal peptidase"/>
    <property type="match status" value="1"/>
</dbReference>
<proteinExistence type="predicted"/>
<dbReference type="Pfam" id="PF01381">
    <property type="entry name" value="HTH_3"/>
    <property type="match status" value="1"/>
</dbReference>
<evidence type="ECO:0000313" key="3">
    <source>
        <dbReference type="Proteomes" id="UP001386972"/>
    </source>
</evidence>
<feature type="domain" description="HTH cro/C1-type" evidence="1">
    <location>
        <begin position="48"/>
        <end position="105"/>
    </location>
</feature>
<dbReference type="InterPro" id="IPR050077">
    <property type="entry name" value="LexA_repressor"/>
</dbReference>
<dbReference type="InterPro" id="IPR010982">
    <property type="entry name" value="Lambda_DNA-bd_dom_sf"/>
</dbReference>
<dbReference type="PROSITE" id="PS50943">
    <property type="entry name" value="HTH_CROC1"/>
    <property type="match status" value="1"/>
</dbReference>
<evidence type="ECO:0000259" key="1">
    <source>
        <dbReference type="PROSITE" id="PS50943"/>
    </source>
</evidence>
<comment type="caution">
    <text evidence="2">The sequence shown here is derived from an EMBL/GenBank/DDBJ whole genome shotgun (WGS) entry which is preliminary data.</text>
</comment>
<dbReference type="InterPro" id="IPR001387">
    <property type="entry name" value="Cro/C1-type_HTH"/>
</dbReference>
<dbReference type="CDD" id="cd06529">
    <property type="entry name" value="S24_LexA-like"/>
    <property type="match status" value="1"/>
</dbReference>
<keyword evidence="3" id="KW-1185">Reference proteome</keyword>
<evidence type="ECO:0000313" key="2">
    <source>
        <dbReference type="EMBL" id="MEK2608474.1"/>
    </source>
</evidence>
<accession>A0ABU8ZW10</accession>
<dbReference type="InterPro" id="IPR036286">
    <property type="entry name" value="LexA/Signal_pep-like_sf"/>
</dbReference>
<dbReference type="Gene3D" id="1.10.260.40">
    <property type="entry name" value="lambda repressor-like DNA-binding domains"/>
    <property type="match status" value="1"/>
</dbReference>
<protein>
    <submittedName>
        <fullName evidence="2">XRE family transcriptional regulator</fullName>
    </submittedName>
</protein>
<gene>
    <name evidence="2" type="ORF">WLF18_05075</name>
</gene>
<reference evidence="2 3" key="1">
    <citation type="submission" date="2024-03" db="EMBL/GenBank/DDBJ databases">
        <title>Screening, Identification and Application of a Plant Lactobacillus Strain.</title>
        <authorList>
            <person name="Li Y.L."/>
        </authorList>
    </citation>
    <scope>NUCLEOTIDE SEQUENCE [LARGE SCALE GENOMIC DNA]</scope>
    <source>
        <strain evidence="2 3">JDB</strain>
    </source>
</reference>
<dbReference type="EMBL" id="JBBNAW010000003">
    <property type="protein sequence ID" value="MEK2608474.1"/>
    <property type="molecule type" value="Genomic_DNA"/>
</dbReference>
<sequence>MDISTTSFYVQAKNKQHSLIGIRYANSLLSMTTRPPYQAEEAARLKAIYKARKAADPTLNQDQVAHECGWSSQSVVSQYMNGKIPLNITALISLSRALAFSPEEVSPRLVKAHYIDDVRQGVSNTTTLGSAGRLLPVIGYVKAGAFCEAIEQFQPSDAEEWVEAGGPAGPRSFILRVEGLSMEPDFKPGEKVVVDPDMQWETGDFVVAKRTRDQGVTLKQLRMEGSEFYLYATNPDWPERIIRLDEEWTICGRARRKIVDL</sequence>
<dbReference type="RefSeq" id="WP_340611079.1">
    <property type="nucleotide sequence ID" value="NZ_JBBNAW010000003.1"/>
</dbReference>